<dbReference type="eggNOG" id="COG3468">
    <property type="taxonomic scope" value="Bacteria"/>
</dbReference>
<sequence length="915" mass="101451">MTILGLYALFPRVGFATFSTNGFYVSSGDPNGKSVCGIADSESAGAKLLGNSAGLCVQTNGGRRLRWLNAVVGLITAEGTYNNTFQGLAAQNGGSIVLEGDASETLTHRRWVDRKTESYQRTYDNTGFRIYSGIPNSDGSVKYAVYADGVLSSDASKRAMVLINAKGYTPQIYLGESSDVGVYAGNQGYVPMNGVIMTSYDTSATALQAETKGNITITGLVRFAGKTSVDSAGTDEENLGTINLNTQPSSYSADPVNNSVLIFTGDSSLTNLNAYQTAIYLSTPYDVATTNYRSPTGSVSTNTTTNNVYYTATGDTSGFTGNTLTIYGNYASTTSTVDAIDLASLYTSLQATGINISKSYFQLNNSGKSIVSYPLTVDSSKYTTALANTTLYFQTVLGDDNSATDKLVVKGNTSGNTNIQVTNVGGEGAITTKGINIIEVDGNSDGVFTLTSRVVAGAYEYWLQKADENADSYFGYTEDDYGNWYLVNTTSASRGGTSSGTPIDRPETGSYLSAHYLSNSLFVTRLWDRTGYSRRSYMKKDRYGMLNREMKFNQYANDLASYQCRYRFETVDDKGYPTDPGIAVTIYQKRENEYQRMAQLANCLDQNYARHFDTRRGLWAHYTRNEGSFKNRSDQVKTNTYSYALHAGGDVLSFTTNDKNNIDVGVMAAFGEASSSSYSDITGYRSRLRTKGWALGLYGTYYSDWLEKRGTYIDTWLMFNRYRNRVYGEGLATQQYDAQGITASVEVGHNFLLDQKDYRDNQHTLQSGDMVRRDWFLQPQAQLVYLGVGSKELTEASGTKVKADHHNWLARLSVRTSLRYYEQYYQNEQKNSSYHYRVTEPYIEAGILHYIRDFAVDMGDTQVSSDTLRTIGELKAGIKREWSDRSYLWTDVAVQFGKNSYRNYQWMLGVSYKFH</sequence>
<dbReference type="NCBIfam" id="TIGR01414">
    <property type="entry name" value="autotrans_barl"/>
    <property type="match status" value="1"/>
</dbReference>
<dbReference type="InterPro" id="IPR006315">
    <property type="entry name" value="OM_autotransptr_brl_dom"/>
</dbReference>
<dbReference type="EMBL" id="CP009238">
    <property type="protein sequence ID" value="AIL32170.1"/>
    <property type="molecule type" value="Genomic_DNA"/>
</dbReference>
<evidence type="ECO:0000313" key="3">
    <source>
        <dbReference type="Proteomes" id="UP000028945"/>
    </source>
</evidence>
<keyword evidence="3" id="KW-1185">Reference proteome</keyword>
<dbReference type="HOGENOM" id="CLU_318003_0_0_4"/>
<evidence type="ECO:0000259" key="1">
    <source>
        <dbReference type="PROSITE" id="PS51208"/>
    </source>
</evidence>
<dbReference type="SUPFAM" id="SSF103515">
    <property type="entry name" value="Autotransporter"/>
    <property type="match status" value="1"/>
</dbReference>
<name>A0A077DBE0_9BURK</name>
<dbReference type="Proteomes" id="UP000028945">
    <property type="component" value="Chromosome"/>
</dbReference>
<evidence type="ECO:0000313" key="2">
    <source>
        <dbReference type="EMBL" id="AIL32170.1"/>
    </source>
</evidence>
<feature type="domain" description="Autotransporter" evidence="1">
    <location>
        <begin position="611"/>
        <end position="914"/>
    </location>
</feature>
<organism evidence="2 3">
    <name type="scientific">Basilea psittacipulmonis DSM 24701</name>
    <dbReference type="NCBI Taxonomy" id="1072685"/>
    <lineage>
        <taxon>Bacteria</taxon>
        <taxon>Pseudomonadati</taxon>
        <taxon>Pseudomonadota</taxon>
        <taxon>Betaproteobacteria</taxon>
        <taxon>Burkholderiales</taxon>
        <taxon>Alcaligenaceae</taxon>
        <taxon>Basilea</taxon>
    </lineage>
</organism>
<accession>A0A077DBE0</accession>
<dbReference type="KEGG" id="bpsi:IX83_01535"/>
<dbReference type="InterPro" id="IPR050909">
    <property type="entry name" value="Bact_Autotransporter_VF"/>
</dbReference>
<dbReference type="PANTHER" id="PTHR12338">
    <property type="entry name" value="AUTOTRANSPORTER"/>
    <property type="match status" value="1"/>
</dbReference>
<dbReference type="SUPFAM" id="SSF51126">
    <property type="entry name" value="Pectin lyase-like"/>
    <property type="match status" value="1"/>
</dbReference>
<dbReference type="InterPro" id="IPR012332">
    <property type="entry name" value="Autotransporter_pectin_lyase_C"/>
</dbReference>
<gene>
    <name evidence="2" type="ORF">IX83_01535</name>
</gene>
<dbReference type="InterPro" id="IPR005546">
    <property type="entry name" value="Autotransporte_beta"/>
</dbReference>
<dbReference type="Gene3D" id="2.160.20.20">
    <property type="match status" value="1"/>
</dbReference>
<dbReference type="Pfam" id="PF03797">
    <property type="entry name" value="Autotransporter"/>
    <property type="match status" value="1"/>
</dbReference>
<reference evidence="2 3" key="1">
    <citation type="journal article" date="2014" name="BMC Genomics">
        <title>A genomic perspective on a new bacterial genus and species from the Alcaligenaceae family, Basilea psittacipulmonis.</title>
        <authorList>
            <person name="Whiteson K.L."/>
            <person name="Hernandez D."/>
            <person name="Lazarevic V."/>
            <person name="Gaia N."/>
            <person name="Farinelli L."/>
            <person name="Francois P."/>
            <person name="Pilo P."/>
            <person name="Frey J."/>
            <person name="Schrenzel J."/>
        </authorList>
    </citation>
    <scope>NUCLEOTIDE SEQUENCE [LARGE SCALE GENOMIC DNA]</scope>
    <source>
        <strain evidence="2 3">DSM 24701</strain>
    </source>
</reference>
<dbReference type="Pfam" id="PF18883">
    <property type="entry name" value="AC_1"/>
    <property type="match status" value="1"/>
</dbReference>
<dbReference type="CDD" id="cd01344">
    <property type="entry name" value="PL2_Passenger_AT"/>
    <property type="match status" value="1"/>
</dbReference>
<protein>
    <recommendedName>
        <fullName evidence="1">Autotransporter domain-containing protein</fullName>
    </recommendedName>
</protein>
<dbReference type="InterPro" id="IPR036709">
    <property type="entry name" value="Autotransporte_beta_dom_sf"/>
</dbReference>
<dbReference type="PROSITE" id="PS51208">
    <property type="entry name" value="AUTOTRANSPORTER"/>
    <property type="match status" value="1"/>
</dbReference>
<dbReference type="AlphaFoldDB" id="A0A077DBE0"/>
<dbReference type="STRING" id="1072685.IX83_01535"/>
<dbReference type="SMART" id="SM00869">
    <property type="entry name" value="Autotransporter"/>
    <property type="match status" value="1"/>
</dbReference>
<dbReference type="PANTHER" id="PTHR12338:SF5">
    <property type="entry name" value="ANTIGEN 43-RELATED"/>
    <property type="match status" value="1"/>
</dbReference>
<proteinExistence type="predicted"/>
<dbReference type="InterPro" id="IPR011050">
    <property type="entry name" value="Pectin_lyase_fold/virulence"/>
</dbReference>
<dbReference type="Gene3D" id="2.40.128.130">
    <property type="entry name" value="Autotransporter beta-domain"/>
    <property type="match status" value="1"/>
</dbReference>
<dbReference type="GO" id="GO:0019867">
    <property type="term" value="C:outer membrane"/>
    <property type="evidence" value="ECO:0007669"/>
    <property type="project" value="InterPro"/>
</dbReference>
<dbReference type="InterPro" id="IPR043990">
    <property type="entry name" value="AC_1"/>
</dbReference>